<keyword evidence="2" id="KW-1185">Reference proteome</keyword>
<name>A0ABR2FBZ7_9ROSI</name>
<organism evidence="1 2">
    <name type="scientific">Hibiscus sabdariffa</name>
    <name type="common">roselle</name>
    <dbReference type="NCBI Taxonomy" id="183260"/>
    <lineage>
        <taxon>Eukaryota</taxon>
        <taxon>Viridiplantae</taxon>
        <taxon>Streptophyta</taxon>
        <taxon>Embryophyta</taxon>
        <taxon>Tracheophyta</taxon>
        <taxon>Spermatophyta</taxon>
        <taxon>Magnoliopsida</taxon>
        <taxon>eudicotyledons</taxon>
        <taxon>Gunneridae</taxon>
        <taxon>Pentapetalae</taxon>
        <taxon>rosids</taxon>
        <taxon>malvids</taxon>
        <taxon>Malvales</taxon>
        <taxon>Malvaceae</taxon>
        <taxon>Malvoideae</taxon>
        <taxon>Hibiscus</taxon>
    </lineage>
</organism>
<evidence type="ECO:0000313" key="2">
    <source>
        <dbReference type="Proteomes" id="UP001472677"/>
    </source>
</evidence>
<comment type="caution">
    <text evidence="1">The sequence shown here is derived from an EMBL/GenBank/DDBJ whole genome shotgun (WGS) entry which is preliminary data.</text>
</comment>
<proteinExistence type="predicted"/>
<dbReference type="EMBL" id="JBBPBM010000007">
    <property type="protein sequence ID" value="KAK8575866.1"/>
    <property type="molecule type" value="Genomic_DNA"/>
</dbReference>
<gene>
    <name evidence="1" type="ORF">V6N12_063517</name>
</gene>
<reference evidence="1 2" key="1">
    <citation type="journal article" date="2024" name="G3 (Bethesda)">
        <title>Genome assembly of Hibiscus sabdariffa L. provides insights into metabolisms of medicinal natural products.</title>
        <authorList>
            <person name="Kim T."/>
        </authorList>
    </citation>
    <scope>NUCLEOTIDE SEQUENCE [LARGE SCALE GENOMIC DNA]</scope>
    <source>
        <strain evidence="1">TK-2024</strain>
        <tissue evidence="1">Old leaves</tissue>
    </source>
</reference>
<evidence type="ECO:0000313" key="1">
    <source>
        <dbReference type="EMBL" id="KAK8575866.1"/>
    </source>
</evidence>
<sequence>MVKWTMHSNCSVKFLNQTVFQVPLWAGNSLKEGPALLIDILTVMNQRGQGMEQGSSRALRPLTTLALSRKIIQELIRHHVVVESDRKNMIEEPREVAAISDDHGFHSKKDQCCFLFTPREGNSLKEGPALLIDILTVVNQRGYGTRKFSGGDADDVIVDIWIDPPSIVDVLVWHFPRNGKYLRQLKPSPKIDRFVWKACYDAIATNDKLLLLPSCLTTACNLWGSNSLPIGGWILRNLFSFSEIS</sequence>
<accession>A0ABR2FBZ7</accession>
<dbReference type="Proteomes" id="UP001472677">
    <property type="component" value="Unassembled WGS sequence"/>
</dbReference>
<protein>
    <submittedName>
        <fullName evidence="1">Uncharacterized protein</fullName>
    </submittedName>
</protein>